<evidence type="ECO:0000313" key="7">
    <source>
        <dbReference type="EMBL" id="CAC5395702.1"/>
    </source>
</evidence>
<dbReference type="PROSITE" id="PS50835">
    <property type="entry name" value="IG_LIKE"/>
    <property type="match status" value="2"/>
</dbReference>
<evidence type="ECO:0000256" key="3">
    <source>
        <dbReference type="ARBA" id="ARBA00023157"/>
    </source>
</evidence>
<dbReference type="EMBL" id="CACVKT020005561">
    <property type="protein sequence ID" value="CAC5395702.1"/>
    <property type="molecule type" value="Genomic_DNA"/>
</dbReference>
<dbReference type="OrthoDB" id="5843397at2759"/>
<dbReference type="InterPro" id="IPR013783">
    <property type="entry name" value="Ig-like_fold"/>
</dbReference>
<dbReference type="AlphaFoldDB" id="A0A6J8CKU4"/>
<dbReference type="PANTHER" id="PTHR11640">
    <property type="entry name" value="NEPHRIN"/>
    <property type="match status" value="1"/>
</dbReference>
<dbReference type="CDD" id="cd00096">
    <property type="entry name" value="Ig"/>
    <property type="match status" value="2"/>
</dbReference>
<dbReference type="SMART" id="SM00408">
    <property type="entry name" value="IGc2"/>
    <property type="match status" value="2"/>
</dbReference>
<dbReference type="GO" id="GO:0005911">
    <property type="term" value="C:cell-cell junction"/>
    <property type="evidence" value="ECO:0007669"/>
    <property type="project" value="TreeGrafter"/>
</dbReference>
<feature type="domain" description="Ig-like" evidence="6">
    <location>
        <begin position="157"/>
        <end position="242"/>
    </location>
</feature>
<dbReference type="InterPro" id="IPR003599">
    <property type="entry name" value="Ig_sub"/>
</dbReference>
<feature type="domain" description="Ig-like" evidence="6">
    <location>
        <begin position="49"/>
        <end position="144"/>
    </location>
</feature>
<sequence length="321" mass="36635">MPKEEFKLIINDLMKANGSGRVIFNFTPQKWDHNVSVRCEAYSEIMKFPLVKKRRLDVHFKTIVVLTLKPKQLVEGRNATLCCVVESNPHSNITWIVAQTERRRHTQVVVNCLVWSSIQRTQNGAYKCIAENYLGSVNATIDIQVYYEPRCQMTIYPALMIYKTNVLLLIIINQEGRNGTLNLQCNPSGEPNNYTFLQLEHRSEFNEHIRFLNSSNNGSVLRISIEDAGLQDTGIYVCNVSNDVPDQNGRQFQSGKRLVEIKGQSVAKELYQSAEFVNSDNPQHLLKATESEGYVYYATASTSLNQPTSNNQDYSEKDIRK</sequence>
<keyword evidence="8" id="KW-1185">Reference proteome</keyword>
<dbReference type="PANTHER" id="PTHR11640:SF31">
    <property type="entry name" value="IRREGULAR CHIASM C-ROUGHEST PROTEIN-RELATED"/>
    <property type="match status" value="1"/>
</dbReference>
<keyword evidence="4" id="KW-0325">Glycoprotein</keyword>
<reference evidence="7 8" key="1">
    <citation type="submission" date="2020-06" db="EMBL/GenBank/DDBJ databases">
        <authorList>
            <person name="Li R."/>
            <person name="Bekaert M."/>
        </authorList>
    </citation>
    <scope>NUCLEOTIDE SEQUENCE [LARGE SCALE GENOMIC DNA]</scope>
    <source>
        <strain evidence="8">wild</strain>
    </source>
</reference>
<gene>
    <name evidence="7" type="ORF">MCOR_30340</name>
</gene>
<keyword evidence="2" id="KW-0472">Membrane</keyword>
<accession>A0A6J8CKU4</accession>
<dbReference type="InterPro" id="IPR007110">
    <property type="entry name" value="Ig-like_dom"/>
</dbReference>
<evidence type="ECO:0000256" key="1">
    <source>
        <dbReference type="ARBA" id="ARBA00004479"/>
    </source>
</evidence>
<evidence type="ECO:0000256" key="4">
    <source>
        <dbReference type="ARBA" id="ARBA00023180"/>
    </source>
</evidence>
<dbReference type="InterPro" id="IPR051275">
    <property type="entry name" value="Cell_adhesion_signaling"/>
</dbReference>
<dbReference type="GO" id="GO:0098609">
    <property type="term" value="P:cell-cell adhesion"/>
    <property type="evidence" value="ECO:0007669"/>
    <property type="project" value="TreeGrafter"/>
</dbReference>
<proteinExistence type="predicted"/>
<dbReference type="Pfam" id="PF13927">
    <property type="entry name" value="Ig_3"/>
    <property type="match status" value="1"/>
</dbReference>
<comment type="subcellular location">
    <subcellularLocation>
        <location evidence="1">Membrane</location>
        <topology evidence="1">Single-pass type I membrane protein</topology>
    </subcellularLocation>
</comment>
<evidence type="ECO:0000313" key="8">
    <source>
        <dbReference type="Proteomes" id="UP000507470"/>
    </source>
</evidence>
<dbReference type="SMART" id="SM00409">
    <property type="entry name" value="IG"/>
    <property type="match status" value="2"/>
</dbReference>
<dbReference type="Proteomes" id="UP000507470">
    <property type="component" value="Unassembled WGS sequence"/>
</dbReference>
<dbReference type="InterPro" id="IPR036179">
    <property type="entry name" value="Ig-like_dom_sf"/>
</dbReference>
<keyword evidence="3" id="KW-1015">Disulfide bond</keyword>
<dbReference type="Gene3D" id="2.60.40.10">
    <property type="entry name" value="Immunoglobulins"/>
    <property type="match status" value="2"/>
</dbReference>
<keyword evidence="5" id="KW-0393">Immunoglobulin domain</keyword>
<organism evidence="7 8">
    <name type="scientific">Mytilus coruscus</name>
    <name type="common">Sea mussel</name>
    <dbReference type="NCBI Taxonomy" id="42192"/>
    <lineage>
        <taxon>Eukaryota</taxon>
        <taxon>Metazoa</taxon>
        <taxon>Spiralia</taxon>
        <taxon>Lophotrochozoa</taxon>
        <taxon>Mollusca</taxon>
        <taxon>Bivalvia</taxon>
        <taxon>Autobranchia</taxon>
        <taxon>Pteriomorphia</taxon>
        <taxon>Mytilida</taxon>
        <taxon>Mytiloidea</taxon>
        <taxon>Mytilidae</taxon>
        <taxon>Mytilinae</taxon>
        <taxon>Mytilus</taxon>
    </lineage>
</organism>
<name>A0A6J8CKU4_MYTCO</name>
<dbReference type="SUPFAM" id="SSF48726">
    <property type="entry name" value="Immunoglobulin"/>
    <property type="match status" value="2"/>
</dbReference>
<protein>
    <recommendedName>
        <fullName evidence="6">Ig-like domain-containing protein</fullName>
    </recommendedName>
</protein>
<dbReference type="InterPro" id="IPR003598">
    <property type="entry name" value="Ig_sub2"/>
</dbReference>
<evidence type="ECO:0000256" key="2">
    <source>
        <dbReference type="ARBA" id="ARBA00023136"/>
    </source>
</evidence>
<evidence type="ECO:0000259" key="6">
    <source>
        <dbReference type="PROSITE" id="PS50835"/>
    </source>
</evidence>
<evidence type="ECO:0000256" key="5">
    <source>
        <dbReference type="ARBA" id="ARBA00023319"/>
    </source>
</evidence>
<dbReference type="GO" id="GO:0050839">
    <property type="term" value="F:cell adhesion molecule binding"/>
    <property type="evidence" value="ECO:0007669"/>
    <property type="project" value="TreeGrafter"/>
</dbReference>
<dbReference type="GO" id="GO:0005886">
    <property type="term" value="C:plasma membrane"/>
    <property type="evidence" value="ECO:0007669"/>
    <property type="project" value="TreeGrafter"/>
</dbReference>